<organism evidence="2 3">
    <name type="scientific">Deinococcus antarcticus</name>
    <dbReference type="NCBI Taxonomy" id="1298767"/>
    <lineage>
        <taxon>Bacteria</taxon>
        <taxon>Thermotogati</taxon>
        <taxon>Deinococcota</taxon>
        <taxon>Deinococci</taxon>
        <taxon>Deinococcales</taxon>
        <taxon>Deinococcaceae</taxon>
        <taxon>Deinococcus</taxon>
    </lineage>
</organism>
<keyword evidence="3" id="KW-1185">Reference proteome</keyword>
<keyword evidence="1" id="KW-0812">Transmembrane</keyword>
<protein>
    <submittedName>
        <fullName evidence="2">LapA family protein</fullName>
    </submittedName>
</protein>
<gene>
    <name evidence="2" type="ORF">ACFOPQ_07345</name>
</gene>
<keyword evidence="1" id="KW-0472">Membrane</keyword>
<reference evidence="3" key="1">
    <citation type="journal article" date="2019" name="Int. J. Syst. Evol. Microbiol.">
        <title>The Global Catalogue of Microorganisms (GCM) 10K type strain sequencing project: providing services to taxonomists for standard genome sequencing and annotation.</title>
        <authorList>
            <consortium name="The Broad Institute Genomics Platform"/>
            <consortium name="The Broad Institute Genome Sequencing Center for Infectious Disease"/>
            <person name="Wu L."/>
            <person name="Ma J."/>
        </authorList>
    </citation>
    <scope>NUCLEOTIDE SEQUENCE [LARGE SCALE GENOMIC DNA]</scope>
    <source>
        <strain evidence="3">CCTCC AB 2013263</strain>
    </source>
</reference>
<sequence length="152" mass="17227">MRMIVMIIFLVLLGLLAILNRHFLTYPHTLNLGFAEYKDMPVGLMLLAASLIPMLVFYFWASVTKLRAQADTAKLLRDMESLRTSLDSQEGSRFQQLQAHLDRQFAEMQTQALPSSGSASEVASLAAKMDAMKRDLDLQLDQMDDYLKRKLG</sequence>
<comment type="caution">
    <text evidence="2">The sequence shown here is derived from an EMBL/GenBank/DDBJ whole genome shotgun (WGS) entry which is preliminary data.</text>
</comment>
<keyword evidence="1" id="KW-1133">Transmembrane helix</keyword>
<name>A0ABV8A4I8_9DEIO</name>
<evidence type="ECO:0000313" key="3">
    <source>
        <dbReference type="Proteomes" id="UP001595748"/>
    </source>
</evidence>
<accession>A0ABV8A4I8</accession>
<dbReference type="EMBL" id="JBHRZF010000081">
    <property type="protein sequence ID" value="MFC3860578.1"/>
    <property type="molecule type" value="Genomic_DNA"/>
</dbReference>
<evidence type="ECO:0000256" key="1">
    <source>
        <dbReference type="SAM" id="Phobius"/>
    </source>
</evidence>
<proteinExistence type="predicted"/>
<evidence type="ECO:0000313" key="2">
    <source>
        <dbReference type="EMBL" id="MFC3860578.1"/>
    </source>
</evidence>
<feature type="transmembrane region" description="Helical" evidence="1">
    <location>
        <begin position="43"/>
        <end position="61"/>
    </location>
</feature>
<dbReference type="Proteomes" id="UP001595748">
    <property type="component" value="Unassembled WGS sequence"/>
</dbReference>
<dbReference type="RefSeq" id="WP_380076718.1">
    <property type="nucleotide sequence ID" value="NZ_JBHRZF010000081.1"/>
</dbReference>